<dbReference type="PANTHER" id="PTHR23076:SF37">
    <property type="entry name" value="ATP-DEPENDENT ZINC METALLOPROTEASE FTSH 4, MITOCHONDRIAL"/>
    <property type="match status" value="1"/>
</dbReference>
<evidence type="ECO:0000313" key="4">
    <source>
        <dbReference type="EMBL" id="JAQ05557.1"/>
    </source>
</evidence>
<dbReference type="AlphaFoldDB" id="A0A0A9Z140"/>
<sequence>MRIRTGSLSSSTQRFGVKQGGSKEKKGVWATAMEEVMSHVADPMGRREFKLHTKHTSKFGDVIGIPDALAEVQQYVDFLRTPERFTRLGGRLPKGCLLTGSPGTGKTLLAKAVAGEADVPFFSCSGSDFIELYAGSGPKRVR</sequence>
<dbReference type="GO" id="GO:0004176">
    <property type="term" value="F:ATP-dependent peptidase activity"/>
    <property type="evidence" value="ECO:0007669"/>
    <property type="project" value="TreeGrafter"/>
</dbReference>
<accession>A0A0A9Z140</accession>
<feature type="region of interest" description="Disordered" evidence="1">
    <location>
        <begin position="1"/>
        <end position="22"/>
    </location>
</feature>
<evidence type="ECO:0000313" key="3">
    <source>
        <dbReference type="EMBL" id="JAG37576.1"/>
    </source>
</evidence>
<protein>
    <submittedName>
        <fullName evidence="3">ATP-dependent zinc metalloprotease FtsH</fullName>
    </submittedName>
</protein>
<evidence type="ECO:0000259" key="2">
    <source>
        <dbReference type="Pfam" id="PF00004"/>
    </source>
</evidence>
<feature type="compositionally biased region" description="Polar residues" evidence="1">
    <location>
        <begin position="1"/>
        <end position="14"/>
    </location>
</feature>
<dbReference type="GO" id="GO:0008237">
    <property type="term" value="F:metallopeptidase activity"/>
    <property type="evidence" value="ECO:0007669"/>
    <property type="project" value="UniProtKB-KW"/>
</dbReference>
<dbReference type="PANTHER" id="PTHR23076">
    <property type="entry name" value="METALLOPROTEASE M41 FTSH"/>
    <property type="match status" value="1"/>
</dbReference>
<dbReference type="GO" id="GO:0006508">
    <property type="term" value="P:proteolysis"/>
    <property type="evidence" value="ECO:0007669"/>
    <property type="project" value="UniProtKB-KW"/>
</dbReference>
<reference evidence="3" key="1">
    <citation type="journal article" date="2014" name="PLoS ONE">
        <title>Transcriptome-Based Identification of ABC Transporters in the Western Tarnished Plant Bug Lygus hesperus.</title>
        <authorList>
            <person name="Hull J.J."/>
            <person name="Chaney K."/>
            <person name="Geib S.M."/>
            <person name="Fabrick J.A."/>
            <person name="Brent C.S."/>
            <person name="Walsh D."/>
            <person name="Lavine L.C."/>
        </authorList>
    </citation>
    <scope>NUCLEOTIDE SEQUENCE</scope>
</reference>
<dbReference type="GO" id="GO:0005524">
    <property type="term" value="F:ATP binding"/>
    <property type="evidence" value="ECO:0007669"/>
    <property type="project" value="InterPro"/>
</dbReference>
<proteinExistence type="predicted"/>
<reference evidence="3" key="2">
    <citation type="submission" date="2014-07" db="EMBL/GenBank/DDBJ databases">
        <authorList>
            <person name="Hull J."/>
        </authorList>
    </citation>
    <scope>NUCLEOTIDE SEQUENCE</scope>
</reference>
<dbReference type="EMBL" id="GDHC01013072">
    <property type="protein sequence ID" value="JAQ05557.1"/>
    <property type="molecule type" value="Transcribed_RNA"/>
</dbReference>
<gene>
    <name evidence="3" type="primary">ftsH_0</name>
    <name evidence="3" type="ORF">CM83_14751</name>
    <name evidence="4" type="ORF">g.2198</name>
</gene>
<keyword evidence="3" id="KW-0645">Protease</keyword>
<keyword evidence="3" id="KW-0482">Metalloprotease</keyword>
<dbReference type="InterPro" id="IPR027417">
    <property type="entry name" value="P-loop_NTPase"/>
</dbReference>
<reference evidence="4" key="3">
    <citation type="journal article" date="2016" name="Gigascience">
        <title>De novo construction of an expanded transcriptome assembly for the western tarnished plant bug, Lygus hesperus.</title>
        <authorList>
            <person name="Tassone E.E."/>
            <person name="Geib S.M."/>
            <person name="Hall B."/>
            <person name="Fabrick J.A."/>
            <person name="Brent C.S."/>
            <person name="Hull J.J."/>
        </authorList>
    </citation>
    <scope>NUCLEOTIDE SEQUENCE</scope>
</reference>
<dbReference type="Pfam" id="PF00004">
    <property type="entry name" value="AAA"/>
    <property type="match status" value="1"/>
</dbReference>
<dbReference type="GO" id="GO:0016887">
    <property type="term" value="F:ATP hydrolysis activity"/>
    <property type="evidence" value="ECO:0007669"/>
    <property type="project" value="InterPro"/>
</dbReference>
<dbReference type="SUPFAM" id="SSF52540">
    <property type="entry name" value="P-loop containing nucleoside triphosphate hydrolases"/>
    <property type="match status" value="1"/>
</dbReference>
<dbReference type="InterPro" id="IPR003959">
    <property type="entry name" value="ATPase_AAA_core"/>
</dbReference>
<name>A0A0A9Z140_LYGHE</name>
<dbReference type="GO" id="GO:0045037">
    <property type="term" value="P:protein import into chloroplast stroma"/>
    <property type="evidence" value="ECO:0007669"/>
    <property type="project" value="TreeGrafter"/>
</dbReference>
<organism evidence="3">
    <name type="scientific">Lygus hesperus</name>
    <name type="common">Western plant bug</name>
    <dbReference type="NCBI Taxonomy" id="30085"/>
    <lineage>
        <taxon>Eukaryota</taxon>
        <taxon>Metazoa</taxon>
        <taxon>Ecdysozoa</taxon>
        <taxon>Arthropoda</taxon>
        <taxon>Hexapoda</taxon>
        <taxon>Insecta</taxon>
        <taxon>Pterygota</taxon>
        <taxon>Neoptera</taxon>
        <taxon>Paraneoptera</taxon>
        <taxon>Hemiptera</taxon>
        <taxon>Heteroptera</taxon>
        <taxon>Panheteroptera</taxon>
        <taxon>Cimicomorpha</taxon>
        <taxon>Miridae</taxon>
        <taxon>Mirini</taxon>
        <taxon>Lygus</taxon>
    </lineage>
</organism>
<evidence type="ECO:0000256" key="1">
    <source>
        <dbReference type="SAM" id="MobiDB-lite"/>
    </source>
</evidence>
<keyword evidence="3" id="KW-0378">Hydrolase</keyword>
<feature type="domain" description="ATPase AAA-type core" evidence="2">
    <location>
        <begin position="96"/>
        <end position="142"/>
    </location>
</feature>
<dbReference type="EMBL" id="GBHO01006028">
    <property type="protein sequence ID" value="JAG37576.1"/>
    <property type="molecule type" value="Transcribed_RNA"/>
</dbReference>
<dbReference type="Gene3D" id="3.40.50.300">
    <property type="entry name" value="P-loop containing nucleotide triphosphate hydrolases"/>
    <property type="match status" value="1"/>
</dbReference>